<keyword evidence="4" id="KW-0808">Transferase</keyword>
<protein>
    <submittedName>
        <fullName evidence="4">Lytic murein transglycosylase</fullName>
        <ecNumber evidence="4">2.4.-.-</ecNumber>
    </submittedName>
</protein>
<feature type="transmembrane region" description="Helical" evidence="2">
    <location>
        <begin position="26"/>
        <end position="45"/>
    </location>
</feature>
<dbReference type="RefSeq" id="WP_255058273.1">
    <property type="nucleotide sequence ID" value="NZ_JANDBD010000001.1"/>
</dbReference>
<comment type="caution">
    <text evidence="4">The sequence shown here is derived from an EMBL/GenBank/DDBJ whole genome shotgun (WGS) entry which is preliminary data.</text>
</comment>
<evidence type="ECO:0000313" key="5">
    <source>
        <dbReference type="Proteomes" id="UP001651690"/>
    </source>
</evidence>
<feature type="compositionally biased region" description="Pro residues" evidence="1">
    <location>
        <begin position="385"/>
        <end position="416"/>
    </location>
</feature>
<feature type="compositionally biased region" description="Low complexity" evidence="1">
    <location>
        <begin position="417"/>
        <end position="429"/>
    </location>
</feature>
<evidence type="ECO:0000313" key="4">
    <source>
        <dbReference type="EMBL" id="MCP9270878.1"/>
    </source>
</evidence>
<keyword evidence="4" id="KW-0328">Glycosyltransferase</keyword>
<evidence type="ECO:0000256" key="1">
    <source>
        <dbReference type="SAM" id="MobiDB-lite"/>
    </source>
</evidence>
<feature type="domain" description="Transglycosylase SLT" evidence="3">
    <location>
        <begin position="188"/>
        <end position="240"/>
    </location>
</feature>
<gene>
    <name evidence="4" type="ORF">NM203_01620</name>
</gene>
<dbReference type="CDD" id="cd13399">
    <property type="entry name" value="Slt35-like"/>
    <property type="match status" value="1"/>
</dbReference>
<feature type="region of interest" description="Disordered" evidence="1">
    <location>
        <begin position="385"/>
        <end position="437"/>
    </location>
</feature>
<accession>A0ABT1LVE9</accession>
<reference evidence="4 5" key="1">
    <citation type="submission" date="2022-06" db="EMBL/GenBank/DDBJ databases">
        <title>Mycolicibacterium sp. CAU 1645 isolated from seawater.</title>
        <authorList>
            <person name="Kim W."/>
        </authorList>
    </citation>
    <scope>NUCLEOTIDE SEQUENCE [LARGE SCALE GENOMIC DNA]</scope>
    <source>
        <strain evidence="4 5">CAU 1645</strain>
    </source>
</reference>
<evidence type="ECO:0000256" key="2">
    <source>
        <dbReference type="SAM" id="Phobius"/>
    </source>
</evidence>
<dbReference type="InterPro" id="IPR031304">
    <property type="entry name" value="SLT_2"/>
</dbReference>
<evidence type="ECO:0000259" key="3">
    <source>
        <dbReference type="Pfam" id="PF13406"/>
    </source>
</evidence>
<dbReference type="SUPFAM" id="SSF53955">
    <property type="entry name" value="Lysozyme-like"/>
    <property type="match status" value="1"/>
</dbReference>
<organism evidence="4 5">
    <name type="scientific">Mycolicibacterium arenosum</name>
    <dbReference type="NCBI Taxonomy" id="2952157"/>
    <lineage>
        <taxon>Bacteria</taxon>
        <taxon>Bacillati</taxon>
        <taxon>Actinomycetota</taxon>
        <taxon>Actinomycetes</taxon>
        <taxon>Mycobacteriales</taxon>
        <taxon>Mycobacteriaceae</taxon>
        <taxon>Mycolicibacterium</taxon>
    </lineage>
</organism>
<name>A0ABT1LVE9_9MYCO</name>
<keyword evidence="2" id="KW-0812">Transmembrane</keyword>
<keyword evidence="2" id="KW-1133">Transmembrane helix</keyword>
<keyword evidence="5" id="KW-1185">Reference proteome</keyword>
<sequence length="437" mass="44355">MGTGRVTAAFAAVKRTAASRVAGTPWFGVAVIAPLVLLLAVGASAPSQMNAMVDNGIQPLASVARTDTRNSGAEIVRAKRPLPYLRIAAAAAPISPPPAAIVNSPGNMRIPALALNAYQNAERMMAAAYPGCGVSWNLLAGIGRIESLHAFGGATDARGTPITPIYGPALDGTLPGNEIIVQSVQAGRTTYARAMGPMQFLPGTWARYASDGDNDGKADVQNLYDASLAAARYLCSGGLNLRDPSQVMTAILRYNNSTAYASNVLGWAGAYATGVEPVDLPAISGSHPIGDEHLEVASQGLGPGLPLNAAGLPADDPMALNPLLGPGRPDLAGQLNPQLGQGSGRVPGPAEPMQDCRVFCLQAPPPTPAPNANPFNLPWLNNPPPAPPLPAAPPPPAPAPLVAPLLPEQPPPPPGDPAAALPPAAAVVPPAGPVPPA</sequence>
<dbReference type="PANTHER" id="PTHR30163:SF8">
    <property type="entry name" value="LYTIC MUREIN TRANSGLYCOSYLASE"/>
    <property type="match status" value="1"/>
</dbReference>
<dbReference type="EC" id="2.4.-.-" evidence="4"/>
<dbReference type="EMBL" id="JANDBD010000001">
    <property type="protein sequence ID" value="MCP9270878.1"/>
    <property type="molecule type" value="Genomic_DNA"/>
</dbReference>
<dbReference type="Gene3D" id="1.10.530.10">
    <property type="match status" value="1"/>
</dbReference>
<dbReference type="PANTHER" id="PTHR30163">
    <property type="entry name" value="MEMBRANE-BOUND LYTIC MUREIN TRANSGLYCOSYLASE B"/>
    <property type="match status" value="1"/>
</dbReference>
<dbReference type="Proteomes" id="UP001651690">
    <property type="component" value="Unassembled WGS sequence"/>
</dbReference>
<proteinExistence type="predicted"/>
<dbReference type="GO" id="GO:0016757">
    <property type="term" value="F:glycosyltransferase activity"/>
    <property type="evidence" value="ECO:0007669"/>
    <property type="project" value="UniProtKB-KW"/>
</dbReference>
<keyword evidence="2" id="KW-0472">Membrane</keyword>
<dbReference type="InterPro" id="IPR043426">
    <property type="entry name" value="MltB-like"/>
</dbReference>
<dbReference type="Pfam" id="PF13406">
    <property type="entry name" value="SLT_2"/>
    <property type="match status" value="1"/>
</dbReference>
<dbReference type="InterPro" id="IPR023346">
    <property type="entry name" value="Lysozyme-like_dom_sf"/>
</dbReference>